<protein>
    <submittedName>
        <fullName evidence="1">Uncharacterized protein</fullName>
    </submittedName>
</protein>
<reference evidence="1 2" key="1">
    <citation type="journal article" date="2018" name="Front. Plant Sci.">
        <title>Red Clover (Trifolium pratense) and Zigzag Clover (T. medium) - A Picture of Genomic Similarities and Differences.</title>
        <authorList>
            <person name="Dluhosova J."/>
            <person name="Istvanek J."/>
            <person name="Nedelnik J."/>
            <person name="Repkova J."/>
        </authorList>
    </citation>
    <scope>NUCLEOTIDE SEQUENCE [LARGE SCALE GENOMIC DNA]</scope>
    <source>
        <strain evidence="2">cv. 10/8</strain>
        <tissue evidence="1">Leaf</tissue>
    </source>
</reference>
<evidence type="ECO:0000313" key="2">
    <source>
        <dbReference type="Proteomes" id="UP000265520"/>
    </source>
</evidence>
<keyword evidence="2" id="KW-1185">Reference proteome</keyword>
<dbReference type="Proteomes" id="UP000265520">
    <property type="component" value="Unassembled WGS sequence"/>
</dbReference>
<feature type="non-terminal residue" evidence="1">
    <location>
        <position position="51"/>
    </location>
</feature>
<proteinExistence type="predicted"/>
<dbReference type="AlphaFoldDB" id="A0A392VXT2"/>
<evidence type="ECO:0000313" key="1">
    <source>
        <dbReference type="EMBL" id="MCI92283.1"/>
    </source>
</evidence>
<dbReference type="EMBL" id="LXQA011296056">
    <property type="protein sequence ID" value="MCI92283.1"/>
    <property type="molecule type" value="Genomic_DNA"/>
</dbReference>
<name>A0A392VXT2_9FABA</name>
<organism evidence="1 2">
    <name type="scientific">Trifolium medium</name>
    <dbReference type="NCBI Taxonomy" id="97028"/>
    <lineage>
        <taxon>Eukaryota</taxon>
        <taxon>Viridiplantae</taxon>
        <taxon>Streptophyta</taxon>
        <taxon>Embryophyta</taxon>
        <taxon>Tracheophyta</taxon>
        <taxon>Spermatophyta</taxon>
        <taxon>Magnoliopsida</taxon>
        <taxon>eudicotyledons</taxon>
        <taxon>Gunneridae</taxon>
        <taxon>Pentapetalae</taxon>
        <taxon>rosids</taxon>
        <taxon>fabids</taxon>
        <taxon>Fabales</taxon>
        <taxon>Fabaceae</taxon>
        <taxon>Papilionoideae</taxon>
        <taxon>50 kb inversion clade</taxon>
        <taxon>NPAAA clade</taxon>
        <taxon>Hologalegina</taxon>
        <taxon>IRL clade</taxon>
        <taxon>Trifolieae</taxon>
        <taxon>Trifolium</taxon>
    </lineage>
</organism>
<comment type="caution">
    <text evidence="1">The sequence shown here is derived from an EMBL/GenBank/DDBJ whole genome shotgun (WGS) entry which is preliminary data.</text>
</comment>
<accession>A0A392VXT2</accession>
<sequence>MFLSTPLNHEFKALEFRTASASSVVVHSSSGFSSAVSTPCASFILGCSQPL</sequence>